<dbReference type="Proteomes" id="UP000054886">
    <property type="component" value="Unassembled WGS sequence"/>
</dbReference>
<dbReference type="InterPro" id="IPR016071">
    <property type="entry name" value="Staphylococal_nuclease_OB-fold"/>
</dbReference>
<proteinExistence type="inferred from homology"/>
<organism evidence="17 18">
    <name type="scientific">Candida glabrata</name>
    <name type="common">Yeast</name>
    <name type="synonym">Torulopsis glabrata</name>
    <dbReference type="NCBI Taxonomy" id="5478"/>
    <lineage>
        <taxon>Eukaryota</taxon>
        <taxon>Fungi</taxon>
        <taxon>Dikarya</taxon>
        <taxon>Ascomycota</taxon>
        <taxon>Saccharomycotina</taxon>
        <taxon>Saccharomycetes</taxon>
        <taxon>Saccharomycetales</taxon>
        <taxon>Saccharomycetaceae</taxon>
        <taxon>Nakaseomyces</taxon>
    </lineage>
</organism>
<dbReference type="VEuPathDB" id="FungiDB:GWK60_H02981"/>
<evidence type="ECO:0000256" key="13">
    <source>
        <dbReference type="ARBA" id="ARBA00032890"/>
    </source>
</evidence>
<evidence type="ECO:0000256" key="9">
    <source>
        <dbReference type="ARBA" id="ARBA00022989"/>
    </source>
</evidence>
<keyword evidence="8" id="KW-0498">Mitosis</keyword>
<feature type="coiled-coil region" evidence="14">
    <location>
        <begin position="106"/>
        <end position="133"/>
    </location>
</feature>
<dbReference type="PANTHER" id="PTHR23168:SF0">
    <property type="entry name" value="MITOTIC SPINDLE ASSEMBLY CHECKPOINT PROTEIN MAD1"/>
    <property type="match status" value="1"/>
</dbReference>
<feature type="coiled-coil region" evidence="14">
    <location>
        <begin position="433"/>
        <end position="518"/>
    </location>
</feature>
<evidence type="ECO:0000256" key="1">
    <source>
        <dbReference type="ARBA" id="ARBA00004123"/>
    </source>
</evidence>
<dbReference type="Gene3D" id="2.40.50.90">
    <property type="match status" value="1"/>
</dbReference>
<dbReference type="InterPro" id="IPR035437">
    <property type="entry name" value="SNase_OB-fold_sf"/>
</dbReference>
<dbReference type="Pfam" id="PF05557">
    <property type="entry name" value="MAD"/>
    <property type="match status" value="1"/>
</dbReference>
<dbReference type="VEuPathDB" id="FungiDB:GVI51_H02959"/>
<dbReference type="SMART" id="SM00318">
    <property type="entry name" value="SNc"/>
    <property type="match status" value="1"/>
</dbReference>
<keyword evidence="6" id="KW-0812">Transmembrane</keyword>
<dbReference type="GO" id="GO:0007094">
    <property type="term" value="P:mitotic spindle assembly checkpoint signaling"/>
    <property type="evidence" value="ECO:0007669"/>
    <property type="project" value="EnsemblFungi"/>
</dbReference>
<dbReference type="GO" id="GO:0000776">
    <property type="term" value="C:kinetochore"/>
    <property type="evidence" value="ECO:0007669"/>
    <property type="project" value="EnsemblFungi"/>
</dbReference>
<comment type="subcellular location">
    <subcellularLocation>
        <location evidence="2">Membrane</location>
    </subcellularLocation>
    <subcellularLocation>
        <location evidence="1">Nucleus</location>
    </subcellularLocation>
</comment>
<dbReference type="GO" id="GO:0016020">
    <property type="term" value="C:membrane"/>
    <property type="evidence" value="ECO:0007669"/>
    <property type="project" value="UniProtKB-SubCell"/>
</dbReference>
<keyword evidence="5" id="KW-0132">Cell division</keyword>
<dbReference type="PANTHER" id="PTHR23168">
    <property type="entry name" value="MITOTIC SPINDLE ASSEMBLY CHECKPOINT PROTEIN MAD1 MITOTIC ARREST DEFICIENT-LIKE PROTEIN 1"/>
    <property type="match status" value="1"/>
</dbReference>
<dbReference type="EMBL" id="LLZZ01000120">
    <property type="protein sequence ID" value="KTB03295.1"/>
    <property type="molecule type" value="Genomic_DNA"/>
</dbReference>
<dbReference type="GO" id="GO:0090268">
    <property type="term" value="P:activation of mitotic cell cycle spindle assembly checkpoint"/>
    <property type="evidence" value="ECO:0007669"/>
    <property type="project" value="EnsemblFungi"/>
</dbReference>
<keyword evidence="14" id="KW-0175">Coiled coil</keyword>
<dbReference type="GO" id="GO:0005635">
    <property type="term" value="C:nuclear envelope"/>
    <property type="evidence" value="ECO:0007669"/>
    <property type="project" value="TreeGrafter"/>
</dbReference>
<evidence type="ECO:0000313" key="18">
    <source>
        <dbReference type="Proteomes" id="UP000054886"/>
    </source>
</evidence>
<evidence type="ECO:0000256" key="15">
    <source>
        <dbReference type="SAM" id="MobiDB-lite"/>
    </source>
</evidence>
<gene>
    <name evidence="17" type="ORF">AO440_002029</name>
</gene>
<keyword evidence="9" id="KW-1133">Transmembrane helix</keyword>
<feature type="domain" description="TNase-like" evidence="16">
    <location>
        <begin position="684"/>
        <end position="868"/>
    </location>
</feature>
<feature type="coiled-coil region" evidence="14">
    <location>
        <begin position="180"/>
        <end position="235"/>
    </location>
</feature>
<sequence>MNLCYFSNVFGFDFVKMLIAMATCNHAWVEIVKRFKTGNFKNWHVGGSSPFVESPDLVSDGHLHTERKDTPIDVDNWKYKYDNLLNQYEIEKVRWQKEQYDSEKSHEALHLQLEKARNEIDQLVESKRFLEAQLQSEHPQNTQKEWSHEDNKVNNNSMNNDYMLLEEKYKSDVFHLDNSVNELKLELTSCRSLLKKYEEVIEQQSEQIKEIKKTLKKKEQELDEIEVNRLKQAHNATNTEEIRQQTNENASFSNGYNTLMSMKNSVNYWKNENQQLNQKLSEYSDIYQQLQEAQLEIMELKANLEEWNKFLSNKKQQDNSNDYSIDHFIIEFESQRRELNMVTEELAEVKKSYYNSKILNDELALERNQLLKLKDDYENNIINLEKLNHELEQQKVLLEEECSLLKNQIPTKENLNQQIRSTNRNDAEYDSLLDNYKQETENLTNELKRLNDSLIEHNRNQGTEMKKRKLRNGDHININYSQRLNELQQNNLSLEKDNEKLRLVVEKLEGKLDDLRKTKPKNIRILQQRDSPLLKLQFVRRKENELLREENQNLLTMIENITENRNESFDKIPLTSYNSLKYQYEISMDTNKKQEKKFSRLKQIFNKKSLEFIDVVNSLLGFKLEFQQDGRDKHILVNRDALIDGTIVSVLVTGSAITLYKGYTCYLKQLTNASQIPTKVFRRKWLYGKVTSVGDGDNFHFFHMPGGVLGGWGWIRAVPKLTKNEKKTASLLFHWGTNKLKQQNATYKNKRNLPTISVRACGIDAPECAHFGNPAQPYSEDALIWLRHRILGKKLWIKPLKTDQYGRCVASIRIWTWLGYSDICLEMIKEGLAVVYEGKTGAEFDGREGKYRRHEFIARAKKKGLWSQKRLQTPGEYKKRYQ</sequence>
<evidence type="ECO:0000313" key="17">
    <source>
        <dbReference type="EMBL" id="KTB03295.1"/>
    </source>
</evidence>
<dbReference type="GO" id="GO:0072686">
    <property type="term" value="C:mitotic spindle"/>
    <property type="evidence" value="ECO:0007669"/>
    <property type="project" value="TreeGrafter"/>
</dbReference>
<comment type="caution">
    <text evidence="17">The sequence shown here is derived from an EMBL/GenBank/DDBJ whole genome shotgun (WGS) entry which is preliminary data.</text>
</comment>
<dbReference type="GO" id="GO:0051301">
    <property type="term" value="P:cell division"/>
    <property type="evidence" value="ECO:0007669"/>
    <property type="project" value="UniProtKB-KW"/>
</dbReference>
<evidence type="ECO:0000256" key="6">
    <source>
        <dbReference type="ARBA" id="ARBA00022692"/>
    </source>
</evidence>
<dbReference type="PROSITE" id="PS50830">
    <property type="entry name" value="TNASE_3"/>
    <property type="match status" value="1"/>
</dbReference>
<keyword evidence="7" id="KW-0479">Metal-binding</keyword>
<dbReference type="GO" id="GO:0046872">
    <property type="term" value="F:metal ion binding"/>
    <property type="evidence" value="ECO:0007669"/>
    <property type="project" value="UniProtKB-KW"/>
</dbReference>
<accession>A0A0W0EAA9</accession>
<dbReference type="GO" id="GO:0044774">
    <property type="term" value="P:mitotic DNA integrity checkpoint signaling"/>
    <property type="evidence" value="ECO:0007669"/>
    <property type="project" value="EnsemblFungi"/>
</dbReference>
<dbReference type="GO" id="GO:0051315">
    <property type="term" value="P:attachment of mitotic spindle microtubules to kinetochore"/>
    <property type="evidence" value="ECO:0007669"/>
    <property type="project" value="TreeGrafter"/>
</dbReference>
<dbReference type="InterPro" id="IPR008672">
    <property type="entry name" value="Mad1"/>
</dbReference>
<dbReference type="VEuPathDB" id="FungiDB:CAGL0H03179g"/>
<evidence type="ECO:0000256" key="5">
    <source>
        <dbReference type="ARBA" id="ARBA00022618"/>
    </source>
</evidence>
<feature type="region of interest" description="Disordered" evidence="15">
    <location>
        <begin position="134"/>
        <end position="155"/>
    </location>
</feature>
<dbReference type="VEuPathDB" id="FungiDB:B1J91_H03179g"/>
<dbReference type="GO" id="GO:1901925">
    <property type="term" value="P:negative regulation of protein import into nucleus during spindle assembly checkpoint"/>
    <property type="evidence" value="ECO:0007669"/>
    <property type="project" value="EnsemblFungi"/>
</dbReference>
<feature type="coiled-coil region" evidence="14">
    <location>
        <begin position="259"/>
        <end position="408"/>
    </location>
</feature>
<feature type="compositionally biased region" description="Polar residues" evidence="15">
    <location>
        <begin position="134"/>
        <end position="144"/>
    </location>
</feature>
<comment type="similarity">
    <text evidence="3">Belongs to the MAD1 family.</text>
</comment>
<evidence type="ECO:0000256" key="10">
    <source>
        <dbReference type="ARBA" id="ARBA00023136"/>
    </source>
</evidence>
<dbReference type="AlphaFoldDB" id="A0A0W0EAA9"/>
<name>A0A0W0EAA9_CANGB</name>
<evidence type="ECO:0000256" key="8">
    <source>
        <dbReference type="ARBA" id="ARBA00022776"/>
    </source>
</evidence>
<evidence type="ECO:0000256" key="7">
    <source>
        <dbReference type="ARBA" id="ARBA00022723"/>
    </source>
</evidence>
<evidence type="ECO:0000256" key="4">
    <source>
        <dbReference type="ARBA" id="ARBA00022019"/>
    </source>
</evidence>
<reference evidence="17 18" key="1">
    <citation type="submission" date="2015-10" db="EMBL/GenBank/DDBJ databases">
        <title>Draft genomes sequences of Candida glabrata isolates 1A, 1B, 2A, 2B, 3A and 3B.</title>
        <authorList>
            <person name="Haavelsrud O.E."/>
            <person name="Gaustad P."/>
        </authorList>
    </citation>
    <scope>NUCLEOTIDE SEQUENCE [LARGE SCALE GENOMIC DNA]</scope>
    <source>
        <strain evidence="17">910700640</strain>
    </source>
</reference>
<evidence type="ECO:0000259" key="16">
    <source>
        <dbReference type="PROSITE" id="PS50830"/>
    </source>
</evidence>
<evidence type="ECO:0000256" key="3">
    <source>
        <dbReference type="ARBA" id="ARBA00008029"/>
    </source>
</evidence>
<evidence type="ECO:0000256" key="12">
    <source>
        <dbReference type="ARBA" id="ARBA00023306"/>
    </source>
</evidence>
<keyword evidence="11" id="KW-0539">Nucleus</keyword>
<dbReference type="SUPFAM" id="SSF50199">
    <property type="entry name" value="Staphylococcal nuclease"/>
    <property type="match status" value="1"/>
</dbReference>
<evidence type="ECO:0000256" key="11">
    <source>
        <dbReference type="ARBA" id="ARBA00023242"/>
    </source>
</evidence>
<protein>
    <recommendedName>
        <fullName evidence="4">Spindle assembly checkpoint component MAD1</fullName>
    </recommendedName>
    <alternativeName>
        <fullName evidence="13">Mitotic arrest deficient protein 1</fullName>
    </alternativeName>
</protein>
<dbReference type="Pfam" id="PF00565">
    <property type="entry name" value="SNase"/>
    <property type="match status" value="1"/>
</dbReference>
<keyword evidence="10" id="KW-0472">Membrane</keyword>
<dbReference type="GO" id="GO:0006913">
    <property type="term" value="P:nucleocytoplasmic transport"/>
    <property type="evidence" value="ECO:0007669"/>
    <property type="project" value="EnsemblFungi"/>
</dbReference>
<evidence type="ECO:0000256" key="14">
    <source>
        <dbReference type="SAM" id="Coils"/>
    </source>
</evidence>
<evidence type="ECO:0000256" key="2">
    <source>
        <dbReference type="ARBA" id="ARBA00004370"/>
    </source>
</evidence>
<keyword evidence="12" id="KW-0131">Cell cycle</keyword>